<dbReference type="EMBL" id="LNQE01001835">
    <property type="protein sequence ID" value="KUG04934.1"/>
    <property type="molecule type" value="Genomic_DNA"/>
</dbReference>
<proteinExistence type="predicted"/>
<comment type="caution">
    <text evidence="1">The sequence shown here is derived from an EMBL/GenBank/DDBJ whole genome shotgun (WGS) entry which is preliminary data.</text>
</comment>
<evidence type="ECO:0000313" key="1">
    <source>
        <dbReference type="EMBL" id="KUG04934.1"/>
    </source>
</evidence>
<organism evidence="1">
    <name type="scientific">hydrocarbon metagenome</name>
    <dbReference type="NCBI Taxonomy" id="938273"/>
    <lineage>
        <taxon>unclassified sequences</taxon>
        <taxon>metagenomes</taxon>
        <taxon>ecological metagenomes</taxon>
    </lineage>
</organism>
<dbReference type="AlphaFoldDB" id="A0A0W8E962"/>
<sequence length="38" mass="4449">MITLIKKNTIIKSQDSQGIIKKVNKRQNHKAAKKHLFF</sequence>
<protein>
    <submittedName>
        <fullName evidence="1">Uncharacterized protein</fullName>
    </submittedName>
</protein>
<gene>
    <name evidence="1" type="ORF">ASZ90_017672</name>
</gene>
<name>A0A0W8E962_9ZZZZ</name>
<accession>A0A0W8E962</accession>
<reference evidence="1" key="1">
    <citation type="journal article" date="2015" name="Proc. Natl. Acad. Sci. U.S.A.">
        <title>Networks of energetic and metabolic interactions define dynamics in microbial communities.</title>
        <authorList>
            <person name="Embree M."/>
            <person name="Liu J.K."/>
            <person name="Al-Bassam M.M."/>
            <person name="Zengler K."/>
        </authorList>
    </citation>
    <scope>NUCLEOTIDE SEQUENCE</scope>
</reference>